<dbReference type="PROSITE" id="PS51257">
    <property type="entry name" value="PROKAR_LIPOPROTEIN"/>
    <property type="match status" value="1"/>
</dbReference>
<keyword evidence="4" id="KW-1015">Disulfide bond</keyword>
<comment type="caution">
    <text evidence="7">The sequence shown here is derived from an EMBL/GenBank/DDBJ whole genome shotgun (WGS) entry which is preliminary data.</text>
</comment>
<comment type="similarity">
    <text evidence="1">Belongs to the SCO1/2 family.</text>
</comment>
<keyword evidence="5" id="KW-0732">Signal</keyword>
<gene>
    <name evidence="7" type="ORF">CLV47_1334</name>
</gene>
<dbReference type="AlphaFoldDB" id="A0A2T0YZG6"/>
<evidence type="ECO:0000256" key="1">
    <source>
        <dbReference type="ARBA" id="ARBA00010996"/>
    </source>
</evidence>
<dbReference type="SUPFAM" id="SSF52833">
    <property type="entry name" value="Thioredoxin-like"/>
    <property type="match status" value="1"/>
</dbReference>
<dbReference type="PANTHER" id="PTHR12151">
    <property type="entry name" value="ELECTRON TRANSPORT PROTIN SCO1/SENC FAMILY MEMBER"/>
    <property type="match status" value="1"/>
</dbReference>
<dbReference type="InterPro" id="IPR036249">
    <property type="entry name" value="Thioredoxin-like_sf"/>
</dbReference>
<keyword evidence="3" id="KW-0479">Metal-binding</keyword>
<dbReference type="InterPro" id="IPR013766">
    <property type="entry name" value="Thioredoxin_domain"/>
</dbReference>
<dbReference type="Gene3D" id="3.40.30.10">
    <property type="entry name" value="Glutaredoxin"/>
    <property type="match status" value="1"/>
</dbReference>
<evidence type="ECO:0000259" key="6">
    <source>
        <dbReference type="PROSITE" id="PS51352"/>
    </source>
</evidence>
<evidence type="ECO:0000313" key="7">
    <source>
        <dbReference type="EMBL" id="PRZ29495.1"/>
    </source>
</evidence>
<dbReference type="PANTHER" id="PTHR12151:SF25">
    <property type="entry name" value="LINALOOL DEHYDRATASE_ISOMERASE DOMAIN-CONTAINING PROTEIN"/>
    <property type="match status" value="1"/>
</dbReference>
<feature type="binding site" evidence="3">
    <location>
        <position position="96"/>
    </location>
    <ligand>
        <name>Cu cation</name>
        <dbReference type="ChEBI" id="CHEBI:23378"/>
    </ligand>
</feature>
<feature type="disulfide bond" description="Redox-active" evidence="4">
    <location>
        <begin position="92"/>
        <end position="96"/>
    </location>
</feature>
<organism evidence="7 8">
    <name type="scientific">Antricoccus suffuscus</name>
    <dbReference type="NCBI Taxonomy" id="1629062"/>
    <lineage>
        <taxon>Bacteria</taxon>
        <taxon>Bacillati</taxon>
        <taxon>Actinomycetota</taxon>
        <taxon>Actinomycetes</taxon>
        <taxon>Geodermatophilales</taxon>
        <taxon>Antricoccaceae</taxon>
        <taxon>Antricoccus</taxon>
    </lineage>
</organism>
<dbReference type="EMBL" id="PVUE01000033">
    <property type="protein sequence ID" value="PRZ29495.1"/>
    <property type="molecule type" value="Genomic_DNA"/>
</dbReference>
<dbReference type="Pfam" id="PF02630">
    <property type="entry name" value="SCO1-SenC"/>
    <property type="match status" value="1"/>
</dbReference>
<evidence type="ECO:0000256" key="5">
    <source>
        <dbReference type="SAM" id="SignalP"/>
    </source>
</evidence>
<name>A0A2T0YZG6_9ACTN</name>
<keyword evidence="8" id="KW-1185">Reference proteome</keyword>
<evidence type="ECO:0000313" key="8">
    <source>
        <dbReference type="Proteomes" id="UP000237752"/>
    </source>
</evidence>
<evidence type="ECO:0000256" key="3">
    <source>
        <dbReference type="PIRSR" id="PIRSR603782-1"/>
    </source>
</evidence>
<dbReference type="Proteomes" id="UP000237752">
    <property type="component" value="Unassembled WGS sequence"/>
</dbReference>
<dbReference type="GO" id="GO:0046872">
    <property type="term" value="F:metal ion binding"/>
    <property type="evidence" value="ECO:0007669"/>
    <property type="project" value="UniProtKB-KW"/>
</dbReference>
<dbReference type="InterPro" id="IPR003782">
    <property type="entry name" value="SCO1/SenC"/>
</dbReference>
<keyword evidence="2 3" id="KW-0186">Copper</keyword>
<feature type="chain" id="PRO_5015548814" evidence="5">
    <location>
        <begin position="29"/>
        <end position="213"/>
    </location>
</feature>
<evidence type="ECO:0000256" key="2">
    <source>
        <dbReference type="ARBA" id="ARBA00023008"/>
    </source>
</evidence>
<reference evidence="7 8" key="1">
    <citation type="submission" date="2018-03" db="EMBL/GenBank/DDBJ databases">
        <title>Genomic Encyclopedia of Archaeal and Bacterial Type Strains, Phase II (KMG-II): from individual species to whole genera.</title>
        <authorList>
            <person name="Goeker M."/>
        </authorList>
    </citation>
    <scope>NUCLEOTIDE SEQUENCE [LARGE SCALE GENOMIC DNA]</scope>
    <source>
        <strain evidence="7 8">DSM 100065</strain>
    </source>
</reference>
<feature type="signal peptide" evidence="5">
    <location>
        <begin position="1"/>
        <end position="28"/>
    </location>
</feature>
<protein>
    <submittedName>
        <fullName evidence="7">Protein SCO1/2</fullName>
    </submittedName>
</protein>
<sequence length="213" mass="22699">MISMSRHHSRVIALFATLFLALGLSACAAPDSGAPSDVTQVGGAKSKFDGLEFQTPHERPHFTLTDQTGQPYDFYAKTEGIPTILYFGYTLCPDVCPLILGSLADALNQVKDKYPEIQVVFVTTDPANDTSPVLAAYLAHFDSQLPVKFVGLTGDLPSVEAAQKAAGVEVAEDNGKTHSTLATFYGSSDVAHVAWLADTTSDDIVHDIPLAAK</sequence>
<evidence type="ECO:0000256" key="4">
    <source>
        <dbReference type="PIRSR" id="PIRSR603782-2"/>
    </source>
</evidence>
<feature type="binding site" evidence="3">
    <location>
        <position position="92"/>
    </location>
    <ligand>
        <name>Cu cation</name>
        <dbReference type="ChEBI" id="CHEBI:23378"/>
    </ligand>
</feature>
<feature type="domain" description="Thioredoxin" evidence="6">
    <location>
        <begin position="53"/>
        <end position="202"/>
    </location>
</feature>
<dbReference type="CDD" id="cd02968">
    <property type="entry name" value="SCO"/>
    <property type="match status" value="1"/>
</dbReference>
<proteinExistence type="inferred from homology"/>
<accession>A0A2T0YZG6</accession>
<dbReference type="PROSITE" id="PS51352">
    <property type="entry name" value="THIOREDOXIN_2"/>
    <property type="match status" value="1"/>
</dbReference>